<organism evidence="1 2">
    <name type="scientific">Irregularibacter muris</name>
    <dbReference type="NCBI Taxonomy" id="1796619"/>
    <lineage>
        <taxon>Bacteria</taxon>
        <taxon>Bacillati</taxon>
        <taxon>Bacillota</taxon>
        <taxon>Clostridia</taxon>
        <taxon>Eubacteriales</taxon>
        <taxon>Eubacteriaceae</taxon>
        <taxon>Irregularibacter</taxon>
    </lineage>
</organism>
<protein>
    <submittedName>
        <fullName evidence="1">Aspartate/glutamate racemase family protein</fullName>
    </submittedName>
</protein>
<evidence type="ECO:0000313" key="1">
    <source>
        <dbReference type="EMBL" id="MCR1897401.1"/>
    </source>
</evidence>
<dbReference type="GO" id="GO:0047661">
    <property type="term" value="F:amino-acid racemase activity"/>
    <property type="evidence" value="ECO:0007669"/>
    <property type="project" value="InterPro"/>
</dbReference>
<dbReference type="Gene3D" id="3.40.50.1860">
    <property type="match status" value="1"/>
</dbReference>
<proteinExistence type="predicted"/>
<dbReference type="InterPro" id="IPR001920">
    <property type="entry name" value="Asp/Glu_race"/>
</dbReference>
<name>A0AAE3HCV1_9FIRM</name>
<dbReference type="EMBL" id="JANKAS010000001">
    <property type="protein sequence ID" value="MCR1897401.1"/>
    <property type="molecule type" value="Genomic_DNA"/>
</dbReference>
<dbReference type="RefSeq" id="WP_257528809.1">
    <property type="nucleotide sequence ID" value="NZ_JANKAS010000001.1"/>
</dbReference>
<dbReference type="NCBIfam" id="NF005679">
    <property type="entry name" value="PRK07475.1"/>
    <property type="match status" value="1"/>
</dbReference>
<evidence type="ECO:0000313" key="2">
    <source>
        <dbReference type="Proteomes" id="UP001205748"/>
    </source>
</evidence>
<dbReference type="Pfam" id="PF01177">
    <property type="entry name" value="Asp_Glu_race"/>
    <property type="match status" value="1"/>
</dbReference>
<dbReference type="Proteomes" id="UP001205748">
    <property type="component" value="Unassembled WGS sequence"/>
</dbReference>
<reference evidence="1" key="1">
    <citation type="submission" date="2022-07" db="EMBL/GenBank/DDBJ databases">
        <title>Enhanced cultured diversity of the mouse gut microbiota enables custom-made synthetic communities.</title>
        <authorList>
            <person name="Afrizal A."/>
        </authorList>
    </citation>
    <scope>NUCLEOTIDE SEQUENCE</scope>
    <source>
        <strain evidence="1">DSM 28593</strain>
    </source>
</reference>
<sequence length="242" mass="26693">MIYTARKGQMNYGEAIGILLLDFVAPFIPGDVGNASTYNYPVRYKLVKGLTFDRLFNKDKSALDILIQTAKELEKEGVRAITADCGFFALFQKEVAEAVDIPVFLSSLLQAPFISNIIGEKNKVGIISAKSDSLDKTFFDNVNMDMSKAIVVGLEDTEHFAPFGIEETGTFDSKLVEGEVVAAAKEMVKQNSDIKAILLECSMLPPYGKAVQEATGLPVFDFITMIDYVFTAVVKKRYHGFL</sequence>
<accession>A0AAE3HCV1</accession>
<comment type="caution">
    <text evidence="1">The sequence shown here is derived from an EMBL/GenBank/DDBJ whole genome shotgun (WGS) entry which is preliminary data.</text>
</comment>
<gene>
    <name evidence="1" type="ORF">NSA47_00160</name>
</gene>
<dbReference type="InterPro" id="IPR015942">
    <property type="entry name" value="Asp/Glu/hydantoin_racemase"/>
</dbReference>
<dbReference type="AlphaFoldDB" id="A0AAE3HCV1"/>
<keyword evidence="2" id="KW-1185">Reference proteome</keyword>